<dbReference type="GO" id="GO:0000160">
    <property type="term" value="P:phosphorelay signal transduction system"/>
    <property type="evidence" value="ECO:0007669"/>
    <property type="project" value="InterPro"/>
</dbReference>
<dbReference type="InterPro" id="IPR001867">
    <property type="entry name" value="OmpR/PhoB-type_DNA-bd"/>
</dbReference>
<dbReference type="GO" id="GO:0006355">
    <property type="term" value="P:regulation of DNA-templated transcription"/>
    <property type="evidence" value="ECO:0007669"/>
    <property type="project" value="InterPro"/>
</dbReference>
<dbReference type="OrthoDB" id="8430416at2"/>
<dbReference type="InterPro" id="IPR016032">
    <property type="entry name" value="Sig_transdc_resp-reg_C-effctor"/>
</dbReference>
<reference evidence="5 6" key="1">
    <citation type="submission" date="2018-03" db="EMBL/GenBank/DDBJ databases">
        <title>Ahniella affigens gen. nov., sp. nov., a gammaproteobacterium isolated from sandy soil near a stream.</title>
        <authorList>
            <person name="Ko Y."/>
            <person name="Kim J.-H."/>
        </authorList>
    </citation>
    <scope>NUCLEOTIDE SEQUENCE [LARGE SCALE GENOMIC DNA]</scope>
    <source>
        <strain evidence="5 6">D13</strain>
    </source>
</reference>
<keyword evidence="3" id="KW-1133">Transmembrane helix</keyword>
<evidence type="ECO:0000256" key="1">
    <source>
        <dbReference type="ARBA" id="ARBA00023125"/>
    </source>
</evidence>
<evidence type="ECO:0000313" key="6">
    <source>
        <dbReference type="Proteomes" id="UP000241074"/>
    </source>
</evidence>
<evidence type="ECO:0000259" key="4">
    <source>
        <dbReference type="PROSITE" id="PS51755"/>
    </source>
</evidence>
<dbReference type="Proteomes" id="UP000241074">
    <property type="component" value="Chromosome"/>
</dbReference>
<sequence length="636" mass="67893">MGRLTIATRTFVSNVDPTPAAPRAAQPFGYAFDGVRFELGRGRLLIDGVDAAAGPLVLNLLAVLCRSPGLLVLRQQLFDALWPRQTVSDDALTKLIGRLRETLGPYGHAVVTLRGRGVRLDASVVEIEAPVDAASLPSQSRLAVPLQDAVNEATVRPLDAQTETPARPAWRLWLAMGALLFVVSLALWMASNDGSRSAFDSDMLLPSDPAATVFSGFAITMEDLDTAQPGTADLLREASNAVDHGDVARGMVLLRVAHDSDPTTPVPGALLAYFQARKLQPVDPGLQAEVATRLGAATTPYVRLLAQLSADVETRGDGGTPTMVAMVAMRPGAWRLQLRIAHQAMGLRRHGPALAALQRIPDHGIPADLIMTALADRAALGDAEAVAEALDRGALTAAPAEYGLALRGRLAWTAGRVEAAIALMDEAAAQAVLSNNVRGELSARISAATFAFYRRQMDADSRLLQAATLIRRNTTLEAQLPEVLAMRAQLALDQGDRQAAESLLESAASLYLSTDFRLWLEVYNARLGLILPAGRFLGDLDRRTLDQLGHASAYQLADAWTAQTAGDLTAARTLLAAARSSGVDDTYLREDAAALEAVINGTHSTCRPDPPYPNLLRFSTCRIEAIPRDAWATGSN</sequence>
<keyword evidence="3" id="KW-0472">Membrane</keyword>
<dbReference type="Pfam" id="PF00486">
    <property type="entry name" value="Trans_reg_C"/>
    <property type="match status" value="1"/>
</dbReference>
<feature type="transmembrane region" description="Helical" evidence="3">
    <location>
        <begin position="172"/>
        <end position="190"/>
    </location>
</feature>
<organism evidence="5 6">
    <name type="scientific">Ahniella affigens</name>
    <dbReference type="NCBI Taxonomy" id="2021234"/>
    <lineage>
        <taxon>Bacteria</taxon>
        <taxon>Pseudomonadati</taxon>
        <taxon>Pseudomonadota</taxon>
        <taxon>Gammaproteobacteria</taxon>
        <taxon>Lysobacterales</taxon>
        <taxon>Rhodanobacteraceae</taxon>
        <taxon>Ahniella</taxon>
    </lineage>
</organism>
<dbReference type="GO" id="GO:0003677">
    <property type="term" value="F:DNA binding"/>
    <property type="evidence" value="ECO:0007669"/>
    <property type="project" value="UniProtKB-UniRule"/>
</dbReference>
<gene>
    <name evidence="5" type="ORF">C7S18_19660</name>
</gene>
<accession>A0A2P1PWM2</accession>
<evidence type="ECO:0000256" key="3">
    <source>
        <dbReference type="SAM" id="Phobius"/>
    </source>
</evidence>
<keyword evidence="1 2" id="KW-0238">DNA-binding</keyword>
<dbReference type="AlphaFoldDB" id="A0A2P1PWM2"/>
<evidence type="ECO:0000256" key="2">
    <source>
        <dbReference type="PROSITE-ProRule" id="PRU01091"/>
    </source>
</evidence>
<evidence type="ECO:0000313" key="5">
    <source>
        <dbReference type="EMBL" id="AVP99243.1"/>
    </source>
</evidence>
<dbReference type="InterPro" id="IPR036388">
    <property type="entry name" value="WH-like_DNA-bd_sf"/>
</dbReference>
<dbReference type="SMART" id="SM00862">
    <property type="entry name" value="Trans_reg_C"/>
    <property type="match status" value="1"/>
</dbReference>
<dbReference type="KEGG" id="xba:C7S18_19660"/>
<dbReference type="Gene3D" id="1.10.10.10">
    <property type="entry name" value="Winged helix-like DNA-binding domain superfamily/Winged helix DNA-binding domain"/>
    <property type="match status" value="1"/>
</dbReference>
<proteinExistence type="predicted"/>
<dbReference type="SUPFAM" id="SSF46894">
    <property type="entry name" value="C-terminal effector domain of the bipartite response regulators"/>
    <property type="match status" value="1"/>
</dbReference>
<protein>
    <recommendedName>
        <fullName evidence="4">OmpR/PhoB-type domain-containing protein</fullName>
    </recommendedName>
</protein>
<dbReference type="RefSeq" id="WP_106893163.1">
    <property type="nucleotide sequence ID" value="NZ_CP027860.1"/>
</dbReference>
<reference evidence="5 6" key="2">
    <citation type="submission" date="2018-03" db="EMBL/GenBank/DDBJ databases">
        <authorList>
            <person name="Keele B.F."/>
        </authorList>
    </citation>
    <scope>NUCLEOTIDE SEQUENCE [LARGE SCALE GENOMIC DNA]</scope>
    <source>
        <strain evidence="5 6">D13</strain>
    </source>
</reference>
<name>A0A2P1PWM2_9GAMM</name>
<feature type="DNA-binding region" description="OmpR/PhoB-type" evidence="2">
    <location>
        <begin position="27"/>
        <end position="122"/>
    </location>
</feature>
<keyword evidence="6" id="KW-1185">Reference proteome</keyword>
<dbReference type="CDD" id="cd00383">
    <property type="entry name" value="trans_reg_C"/>
    <property type="match status" value="1"/>
</dbReference>
<keyword evidence="3" id="KW-0812">Transmembrane</keyword>
<dbReference type="EMBL" id="CP027860">
    <property type="protein sequence ID" value="AVP99243.1"/>
    <property type="molecule type" value="Genomic_DNA"/>
</dbReference>
<dbReference type="PROSITE" id="PS51755">
    <property type="entry name" value="OMPR_PHOB"/>
    <property type="match status" value="1"/>
</dbReference>
<feature type="domain" description="OmpR/PhoB-type" evidence="4">
    <location>
        <begin position="27"/>
        <end position="122"/>
    </location>
</feature>